<feature type="transmembrane region" description="Helical" evidence="7">
    <location>
        <begin position="279"/>
        <end position="300"/>
    </location>
</feature>
<feature type="transmembrane region" description="Helical" evidence="7">
    <location>
        <begin position="59"/>
        <end position="81"/>
    </location>
</feature>
<dbReference type="Pfam" id="PF09815">
    <property type="entry name" value="XK-related"/>
    <property type="match status" value="1"/>
</dbReference>
<evidence type="ECO:0000256" key="1">
    <source>
        <dbReference type="ARBA" id="ARBA00004651"/>
    </source>
</evidence>
<proteinExistence type="inferred from homology"/>
<organism evidence="8 9">
    <name type="scientific">Cordylochernes scorpioides</name>
    <dbReference type="NCBI Taxonomy" id="51811"/>
    <lineage>
        <taxon>Eukaryota</taxon>
        <taxon>Metazoa</taxon>
        <taxon>Ecdysozoa</taxon>
        <taxon>Arthropoda</taxon>
        <taxon>Chelicerata</taxon>
        <taxon>Arachnida</taxon>
        <taxon>Pseudoscorpiones</taxon>
        <taxon>Cheliferoidea</taxon>
        <taxon>Chernetidae</taxon>
        <taxon>Cordylochernes</taxon>
    </lineage>
</organism>
<gene>
    <name evidence="8" type="ORF">LAZ67_2005830</name>
</gene>
<comment type="similarity">
    <text evidence="2 7">Belongs to the XK family.</text>
</comment>
<feature type="transmembrane region" description="Helical" evidence="7">
    <location>
        <begin position="337"/>
        <end position="358"/>
    </location>
</feature>
<feature type="transmembrane region" description="Helical" evidence="7">
    <location>
        <begin position="247"/>
        <end position="267"/>
    </location>
</feature>
<dbReference type="EMBL" id="CP092864">
    <property type="protein sequence ID" value="UYV63852.1"/>
    <property type="molecule type" value="Genomic_DNA"/>
</dbReference>
<feature type="transmembrane region" description="Helical" evidence="7">
    <location>
        <begin position="21"/>
        <end position="39"/>
    </location>
</feature>
<evidence type="ECO:0000256" key="6">
    <source>
        <dbReference type="ARBA" id="ARBA00023136"/>
    </source>
</evidence>
<evidence type="ECO:0000256" key="3">
    <source>
        <dbReference type="ARBA" id="ARBA00022475"/>
    </source>
</evidence>
<sequence length="413" mass="47358">MLIMVGKSKRLLFTPRREFSSVLFVGGLIKLIIYLAKLFEDSNAVAEYYSTNDFYFCVLSATCLLIPAVVYTVFQVAGLLVGPGPVRKADIGTRLVQGLLLVPWQIKSRVEVLHYSSQRLFHRPRLNPEETEEVEEIRRKADVLEFFEDFYAGFLQLVLQTYLIILSLQHEVSTSILFMYMDAKHACWCAVIGEVVASGFTLFSLLQAVSRKDDGPMTGFFSWIGWTLLFVSRVIALSMGACIIHGWILIPTVAHALGMTFWIYCLALESHEGREVRKFQIFLLSFGLFGAPSLLYWPIMFQLKTNYRPFKYLLLILIENSVCILLWYFLSESKVSLVLLGIVVLSSLIGVLFIVFYISCKPKYSETVALHDMRVKNAESFGIYFDFCNTLFYLPRKQWVEDALEKVQQQQTF</sequence>
<evidence type="ECO:0000313" key="8">
    <source>
        <dbReference type="EMBL" id="UYV63852.1"/>
    </source>
</evidence>
<dbReference type="PANTHER" id="PTHR16024">
    <property type="entry name" value="XK-RELATED PROTEIN"/>
    <property type="match status" value="1"/>
</dbReference>
<feature type="transmembrane region" description="Helical" evidence="7">
    <location>
        <begin position="220"/>
        <end position="241"/>
    </location>
</feature>
<evidence type="ECO:0000256" key="2">
    <source>
        <dbReference type="ARBA" id="ARBA00008789"/>
    </source>
</evidence>
<reference evidence="8 9" key="1">
    <citation type="submission" date="2022-01" db="EMBL/GenBank/DDBJ databases">
        <title>A chromosomal length assembly of Cordylochernes scorpioides.</title>
        <authorList>
            <person name="Zeh D."/>
            <person name="Zeh J."/>
        </authorList>
    </citation>
    <scope>NUCLEOTIDE SEQUENCE [LARGE SCALE GENOMIC DNA]</scope>
    <source>
        <strain evidence="8">IN4F17</strain>
        <tissue evidence="8">Whole Body</tissue>
    </source>
</reference>
<comment type="subcellular location">
    <subcellularLocation>
        <location evidence="1">Cell membrane</location>
        <topology evidence="1">Multi-pass membrane protein</topology>
    </subcellularLocation>
    <subcellularLocation>
        <location evidence="7">Membrane</location>
        <topology evidence="7">Multi-pass membrane protein</topology>
    </subcellularLocation>
</comment>
<protein>
    <recommendedName>
        <fullName evidence="7">XK-related protein</fullName>
    </recommendedName>
</protein>
<keyword evidence="3" id="KW-1003">Cell membrane</keyword>
<feature type="transmembrane region" description="Helical" evidence="7">
    <location>
        <begin position="312"/>
        <end position="330"/>
    </location>
</feature>
<keyword evidence="9" id="KW-1185">Reference proteome</keyword>
<dbReference type="InterPro" id="IPR018629">
    <property type="entry name" value="XK-rel"/>
</dbReference>
<evidence type="ECO:0000256" key="7">
    <source>
        <dbReference type="RuleBase" id="RU910716"/>
    </source>
</evidence>
<dbReference type="Proteomes" id="UP001235939">
    <property type="component" value="Chromosome 02"/>
</dbReference>
<evidence type="ECO:0000256" key="5">
    <source>
        <dbReference type="ARBA" id="ARBA00022989"/>
    </source>
</evidence>
<dbReference type="InterPro" id="IPR050895">
    <property type="entry name" value="XK-related_scramblase"/>
</dbReference>
<keyword evidence="6 7" id="KW-0472">Membrane</keyword>
<name>A0ABY6K4R2_9ARAC</name>
<dbReference type="PANTHER" id="PTHR16024:SF28">
    <property type="entry name" value="XK-RELATED PROTEIN"/>
    <property type="match status" value="1"/>
</dbReference>
<keyword evidence="4 7" id="KW-0812">Transmembrane</keyword>
<accession>A0ABY6K4R2</accession>
<keyword evidence="5 7" id="KW-1133">Transmembrane helix</keyword>
<feature type="transmembrane region" description="Helical" evidence="7">
    <location>
        <begin position="185"/>
        <end position="208"/>
    </location>
</feature>
<evidence type="ECO:0000256" key="4">
    <source>
        <dbReference type="ARBA" id="ARBA00022692"/>
    </source>
</evidence>
<evidence type="ECO:0000313" key="9">
    <source>
        <dbReference type="Proteomes" id="UP001235939"/>
    </source>
</evidence>